<dbReference type="EMBL" id="JACXVP010000008">
    <property type="protein sequence ID" value="KAG5592671.1"/>
    <property type="molecule type" value="Genomic_DNA"/>
</dbReference>
<dbReference type="Proteomes" id="UP000824120">
    <property type="component" value="Chromosome 8"/>
</dbReference>
<name>A0A9J5XYI2_SOLCO</name>
<comment type="caution">
    <text evidence="1">The sequence shown here is derived from an EMBL/GenBank/DDBJ whole genome shotgun (WGS) entry which is preliminary data.</text>
</comment>
<dbReference type="AlphaFoldDB" id="A0A9J5XYI2"/>
<reference evidence="1 2" key="1">
    <citation type="submission" date="2020-09" db="EMBL/GenBank/DDBJ databases">
        <title>De no assembly of potato wild relative species, Solanum commersonii.</title>
        <authorList>
            <person name="Cho K."/>
        </authorList>
    </citation>
    <scope>NUCLEOTIDE SEQUENCE [LARGE SCALE GENOMIC DNA]</scope>
    <source>
        <strain evidence="1">LZ3.2</strain>
        <tissue evidence="1">Leaf</tissue>
    </source>
</reference>
<evidence type="ECO:0000313" key="1">
    <source>
        <dbReference type="EMBL" id="KAG5592671.1"/>
    </source>
</evidence>
<evidence type="ECO:0000313" key="2">
    <source>
        <dbReference type="Proteomes" id="UP000824120"/>
    </source>
</evidence>
<accession>A0A9J5XYI2</accession>
<protein>
    <submittedName>
        <fullName evidence="1">Uncharacterized protein</fullName>
    </submittedName>
</protein>
<gene>
    <name evidence="1" type="ORF">H5410_043185</name>
</gene>
<organism evidence="1 2">
    <name type="scientific">Solanum commersonii</name>
    <name type="common">Commerson's wild potato</name>
    <name type="synonym">Commerson's nightshade</name>
    <dbReference type="NCBI Taxonomy" id="4109"/>
    <lineage>
        <taxon>Eukaryota</taxon>
        <taxon>Viridiplantae</taxon>
        <taxon>Streptophyta</taxon>
        <taxon>Embryophyta</taxon>
        <taxon>Tracheophyta</taxon>
        <taxon>Spermatophyta</taxon>
        <taxon>Magnoliopsida</taxon>
        <taxon>eudicotyledons</taxon>
        <taxon>Gunneridae</taxon>
        <taxon>Pentapetalae</taxon>
        <taxon>asterids</taxon>
        <taxon>lamiids</taxon>
        <taxon>Solanales</taxon>
        <taxon>Solanaceae</taxon>
        <taxon>Solanoideae</taxon>
        <taxon>Solaneae</taxon>
        <taxon>Solanum</taxon>
    </lineage>
</organism>
<proteinExistence type="predicted"/>
<sequence length="93" mass="11206">MYFFIEFSIPWIMKWSVEVDNTSKGFPCLQRTYYPKFWNKLLHKDLEGNIHGQEILDLINQTIDKYHNTGRLETQGDDISPFKQITRKLHMKK</sequence>
<keyword evidence="2" id="KW-1185">Reference proteome</keyword>